<organism evidence="1 2">
    <name type="scientific">Golovinomyces cichoracearum</name>
    <dbReference type="NCBI Taxonomy" id="62708"/>
    <lineage>
        <taxon>Eukaryota</taxon>
        <taxon>Fungi</taxon>
        <taxon>Dikarya</taxon>
        <taxon>Ascomycota</taxon>
        <taxon>Pezizomycotina</taxon>
        <taxon>Leotiomycetes</taxon>
        <taxon>Erysiphales</taxon>
        <taxon>Erysiphaceae</taxon>
        <taxon>Golovinomyces</taxon>
    </lineage>
</organism>
<evidence type="ECO:0000313" key="1">
    <source>
        <dbReference type="EMBL" id="RKF75964.1"/>
    </source>
</evidence>
<proteinExistence type="predicted"/>
<evidence type="ECO:0000313" key="2">
    <source>
        <dbReference type="Proteomes" id="UP000285405"/>
    </source>
</evidence>
<dbReference type="AlphaFoldDB" id="A0A420IN54"/>
<gene>
    <name evidence="1" type="ORF">GcC1_075008</name>
</gene>
<dbReference type="SUPFAM" id="SSF53098">
    <property type="entry name" value="Ribonuclease H-like"/>
    <property type="match status" value="1"/>
</dbReference>
<protein>
    <recommendedName>
        <fullName evidence="3">HAT C-terminal dimerisation domain-containing protein</fullName>
    </recommendedName>
</protein>
<dbReference type="Proteomes" id="UP000285405">
    <property type="component" value="Unassembled WGS sequence"/>
</dbReference>
<comment type="caution">
    <text evidence="1">The sequence shown here is derived from an EMBL/GenBank/DDBJ whole genome shotgun (WGS) entry which is preliminary data.</text>
</comment>
<evidence type="ECO:0008006" key="3">
    <source>
        <dbReference type="Google" id="ProtNLM"/>
    </source>
</evidence>
<dbReference type="OrthoDB" id="4347799at2759"/>
<sequence>MALAIYLKSELRKFAFWTTTTPITGVPKQLEQYGQQQNGQILSATIEAKHILSVPCDSHGLQLISKDLLWPGIDRDRNQIDTAIGKFFHNGPNKIVSYFTSSPKQLSYLREILATTTGGVKALITNVPTRWETQFLQTKSINRSFEALKIYAENPDDVNEPIVNLKASHLHRSCDFWQQNKEFERFLERLHNLQKMNESNKTKLDKVYTRWATAEAHLREWSIPGTSSWSEDITSYYHRIGKNSWQARKAQQVLPIHYVAYELNPQNWSKLTDPTEHEIIDNFILERGGVVGFDQLFQPSAYALFTIALELNATTANSVPSERAFSTMNLLQNKIRNRLTTEKMNMPCFIYINSRSLRAHKEILTEERVLIDQQIEDYLLNQEDEIFNNVVDHEEENWEDPYGLDSFDSGVMGADLDNLTTPELEII</sequence>
<reference evidence="1 2" key="1">
    <citation type="journal article" date="2018" name="BMC Genomics">
        <title>Comparative genome analyses reveal sequence features reflecting distinct modes of host-adaptation between dicot and monocot powdery mildew.</title>
        <authorList>
            <person name="Wu Y."/>
            <person name="Ma X."/>
            <person name="Pan Z."/>
            <person name="Kale S.D."/>
            <person name="Song Y."/>
            <person name="King H."/>
            <person name="Zhang Q."/>
            <person name="Presley C."/>
            <person name="Deng X."/>
            <person name="Wei C.I."/>
            <person name="Xiao S."/>
        </authorList>
    </citation>
    <scope>NUCLEOTIDE SEQUENCE [LARGE SCALE GENOMIC DNA]</scope>
    <source>
        <strain evidence="1">UCSC1</strain>
    </source>
</reference>
<name>A0A420IN54_9PEZI</name>
<dbReference type="InterPro" id="IPR012337">
    <property type="entry name" value="RNaseH-like_sf"/>
</dbReference>
<accession>A0A420IN54</accession>
<dbReference type="EMBL" id="MCBR01007534">
    <property type="protein sequence ID" value="RKF75964.1"/>
    <property type="molecule type" value="Genomic_DNA"/>
</dbReference>